<accession>A0A6A6LRT8</accession>
<keyword evidence="2" id="KW-1185">Reference proteome</keyword>
<gene>
    <name evidence="1" type="ORF">GH714_028163</name>
</gene>
<organism evidence="1 2">
    <name type="scientific">Hevea brasiliensis</name>
    <name type="common">Para rubber tree</name>
    <name type="synonym">Siphonia brasiliensis</name>
    <dbReference type="NCBI Taxonomy" id="3981"/>
    <lineage>
        <taxon>Eukaryota</taxon>
        <taxon>Viridiplantae</taxon>
        <taxon>Streptophyta</taxon>
        <taxon>Embryophyta</taxon>
        <taxon>Tracheophyta</taxon>
        <taxon>Spermatophyta</taxon>
        <taxon>Magnoliopsida</taxon>
        <taxon>eudicotyledons</taxon>
        <taxon>Gunneridae</taxon>
        <taxon>Pentapetalae</taxon>
        <taxon>rosids</taxon>
        <taxon>fabids</taxon>
        <taxon>Malpighiales</taxon>
        <taxon>Euphorbiaceae</taxon>
        <taxon>Crotonoideae</taxon>
        <taxon>Micrandreae</taxon>
        <taxon>Hevea</taxon>
    </lineage>
</organism>
<dbReference type="AlphaFoldDB" id="A0A6A6LRT8"/>
<evidence type="ECO:0000313" key="1">
    <source>
        <dbReference type="EMBL" id="KAF2304160.1"/>
    </source>
</evidence>
<dbReference type="Proteomes" id="UP000467840">
    <property type="component" value="Chromosome 16"/>
</dbReference>
<protein>
    <submittedName>
        <fullName evidence="1">Uncharacterized protein</fullName>
    </submittedName>
</protein>
<comment type="caution">
    <text evidence="1">The sequence shown here is derived from an EMBL/GenBank/DDBJ whole genome shotgun (WGS) entry which is preliminary data.</text>
</comment>
<name>A0A6A6LRT8_HEVBR</name>
<proteinExistence type="predicted"/>
<reference evidence="1 2" key="1">
    <citation type="journal article" date="2020" name="Mol. Plant">
        <title>The Chromosome-Based Rubber Tree Genome Provides New Insights into Spurge Genome Evolution and Rubber Biosynthesis.</title>
        <authorList>
            <person name="Liu J."/>
            <person name="Shi C."/>
            <person name="Shi C.C."/>
            <person name="Li W."/>
            <person name="Zhang Q.J."/>
            <person name="Zhang Y."/>
            <person name="Li K."/>
            <person name="Lu H.F."/>
            <person name="Shi C."/>
            <person name="Zhu S.T."/>
            <person name="Xiao Z.Y."/>
            <person name="Nan H."/>
            <person name="Yue Y."/>
            <person name="Zhu X.G."/>
            <person name="Wu Y."/>
            <person name="Hong X.N."/>
            <person name="Fan G.Y."/>
            <person name="Tong Y."/>
            <person name="Zhang D."/>
            <person name="Mao C.L."/>
            <person name="Liu Y.L."/>
            <person name="Hao S.J."/>
            <person name="Liu W.Q."/>
            <person name="Lv M.Q."/>
            <person name="Zhang H.B."/>
            <person name="Liu Y."/>
            <person name="Hu-Tang G.R."/>
            <person name="Wang J.P."/>
            <person name="Wang J.H."/>
            <person name="Sun Y.H."/>
            <person name="Ni S.B."/>
            <person name="Chen W.B."/>
            <person name="Zhang X.C."/>
            <person name="Jiao Y.N."/>
            <person name="Eichler E.E."/>
            <person name="Li G.H."/>
            <person name="Liu X."/>
            <person name="Gao L.Z."/>
        </authorList>
    </citation>
    <scope>NUCLEOTIDE SEQUENCE [LARGE SCALE GENOMIC DNA]</scope>
    <source>
        <strain evidence="2">cv. GT1</strain>
        <tissue evidence="1">Leaf</tissue>
    </source>
</reference>
<sequence length="110" mass="12887">MTEEYKKYHELAGDFEQITDIVIGNTQKTEYVKRQLRVLKVNLSEWNDGLLASEVGSENVGVANFDSSVAILNPHEARSRGKCTWLSWYLYKSWWRWNANEPTSKYCAHW</sequence>
<dbReference type="EMBL" id="JAAGAX010000009">
    <property type="protein sequence ID" value="KAF2304160.1"/>
    <property type="molecule type" value="Genomic_DNA"/>
</dbReference>
<evidence type="ECO:0000313" key="2">
    <source>
        <dbReference type="Proteomes" id="UP000467840"/>
    </source>
</evidence>